<protein>
    <submittedName>
        <fullName evidence="2">Uncharacterized protein</fullName>
    </submittedName>
</protein>
<sequence length="107" mass="11401">MDPLSNPIGSSRSLVSHTPSPRNLREHLDFPKEAGGSGSGSHATSSERRSALARLGGPLTATAPPLVARLASILLDSKTLRYNMMSMLTRTTSVHSKLASVFQWLCG</sequence>
<comment type="caution">
    <text evidence="2">The sequence shown here is derived from an EMBL/GenBank/DDBJ whole genome shotgun (WGS) entry which is preliminary data.</text>
</comment>
<reference evidence="2" key="1">
    <citation type="submission" date="2019-12" db="EMBL/GenBank/DDBJ databases">
        <title>Genome sequencing and annotation of Brassica cretica.</title>
        <authorList>
            <person name="Studholme D.J."/>
            <person name="Sarris P.F."/>
        </authorList>
    </citation>
    <scope>NUCLEOTIDE SEQUENCE</scope>
    <source>
        <strain evidence="2">PFS-001/15</strain>
        <tissue evidence="2">Leaf</tissue>
    </source>
</reference>
<evidence type="ECO:0000256" key="1">
    <source>
        <dbReference type="SAM" id="MobiDB-lite"/>
    </source>
</evidence>
<evidence type="ECO:0000313" key="3">
    <source>
        <dbReference type="Proteomes" id="UP000712281"/>
    </source>
</evidence>
<evidence type="ECO:0000313" key="2">
    <source>
        <dbReference type="EMBL" id="KAF2606223.1"/>
    </source>
</evidence>
<feature type="compositionally biased region" description="Basic and acidic residues" evidence="1">
    <location>
        <begin position="23"/>
        <end position="32"/>
    </location>
</feature>
<organism evidence="2 3">
    <name type="scientific">Brassica cretica</name>
    <name type="common">Mustard</name>
    <dbReference type="NCBI Taxonomy" id="69181"/>
    <lineage>
        <taxon>Eukaryota</taxon>
        <taxon>Viridiplantae</taxon>
        <taxon>Streptophyta</taxon>
        <taxon>Embryophyta</taxon>
        <taxon>Tracheophyta</taxon>
        <taxon>Spermatophyta</taxon>
        <taxon>Magnoliopsida</taxon>
        <taxon>eudicotyledons</taxon>
        <taxon>Gunneridae</taxon>
        <taxon>Pentapetalae</taxon>
        <taxon>rosids</taxon>
        <taxon>malvids</taxon>
        <taxon>Brassicales</taxon>
        <taxon>Brassicaceae</taxon>
        <taxon>Brassiceae</taxon>
        <taxon>Brassica</taxon>
    </lineage>
</organism>
<accession>A0A8S9LLT3</accession>
<feature type="compositionally biased region" description="Polar residues" evidence="1">
    <location>
        <begin position="7"/>
        <end position="21"/>
    </location>
</feature>
<dbReference type="EMBL" id="QGKW02000276">
    <property type="protein sequence ID" value="KAF2606223.1"/>
    <property type="molecule type" value="Genomic_DNA"/>
</dbReference>
<name>A0A8S9LLT3_BRACR</name>
<feature type="region of interest" description="Disordered" evidence="1">
    <location>
        <begin position="1"/>
        <end position="53"/>
    </location>
</feature>
<dbReference type="AlphaFoldDB" id="A0A8S9LLT3"/>
<dbReference type="Proteomes" id="UP000712281">
    <property type="component" value="Unassembled WGS sequence"/>
</dbReference>
<gene>
    <name evidence="2" type="ORF">F2Q68_00043162</name>
</gene>
<proteinExistence type="predicted"/>